<name>A0A1M6DEG2_9CLOT</name>
<dbReference type="AlphaFoldDB" id="A0A1M6DEG2"/>
<dbReference type="InterPro" id="IPR011009">
    <property type="entry name" value="Kinase-like_dom_sf"/>
</dbReference>
<proteinExistence type="predicted"/>
<dbReference type="PANTHER" id="PTHR39179">
    <property type="entry name" value="SPORE COAT PROTEIN I"/>
    <property type="match status" value="1"/>
</dbReference>
<dbReference type="Proteomes" id="UP000184080">
    <property type="component" value="Unassembled WGS sequence"/>
</dbReference>
<dbReference type="SUPFAM" id="SSF56112">
    <property type="entry name" value="Protein kinase-like (PK-like)"/>
    <property type="match status" value="1"/>
</dbReference>
<gene>
    <name evidence="1" type="ORF">SAMN05444401_1438</name>
</gene>
<keyword evidence="1" id="KW-0167">Capsid protein</keyword>
<dbReference type="GO" id="GO:0042601">
    <property type="term" value="C:endospore-forming forespore"/>
    <property type="evidence" value="ECO:0007669"/>
    <property type="project" value="TreeGrafter"/>
</dbReference>
<keyword evidence="2" id="KW-1185">Reference proteome</keyword>
<reference evidence="1 2" key="1">
    <citation type="submission" date="2016-11" db="EMBL/GenBank/DDBJ databases">
        <authorList>
            <person name="Jaros S."/>
            <person name="Januszkiewicz K."/>
            <person name="Wedrychowicz H."/>
        </authorList>
    </citation>
    <scope>NUCLEOTIDE SEQUENCE [LARGE SCALE GENOMIC DNA]</scope>
    <source>
        <strain evidence="1 2">DSM 21864</strain>
    </source>
</reference>
<protein>
    <submittedName>
        <fullName evidence="1">Spore coat protein, CotS family</fullName>
    </submittedName>
</protein>
<organism evidence="1 2">
    <name type="scientific">Clostridium amylolyticum</name>
    <dbReference type="NCBI Taxonomy" id="1121298"/>
    <lineage>
        <taxon>Bacteria</taxon>
        <taxon>Bacillati</taxon>
        <taxon>Bacillota</taxon>
        <taxon>Clostridia</taxon>
        <taxon>Eubacteriales</taxon>
        <taxon>Clostridiaceae</taxon>
        <taxon>Clostridium</taxon>
    </lineage>
</organism>
<dbReference type="InterPro" id="IPR047175">
    <property type="entry name" value="CotS-like"/>
</dbReference>
<accession>A0A1M6DEG2</accession>
<keyword evidence="1" id="KW-0946">Virion</keyword>
<dbReference type="RefSeq" id="WP_178140681.1">
    <property type="nucleotide sequence ID" value="NZ_FQZO01000001.1"/>
</dbReference>
<dbReference type="NCBIfam" id="TIGR02906">
    <property type="entry name" value="spore_CotS"/>
    <property type="match status" value="1"/>
</dbReference>
<dbReference type="Gene3D" id="3.90.1200.10">
    <property type="match status" value="1"/>
</dbReference>
<dbReference type="InterPro" id="IPR014255">
    <property type="entry name" value="Spore_coat_CotS"/>
</dbReference>
<dbReference type="PANTHER" id="PTHR39179:SF1">
    <property type="entry name" value="SPORE COAT PROTEIN I"/>
    <property type="match status" value="1"/>
</dbReference>
<sequence length="346" mass="41598">MISFTCIYDENIIDTERVILGKVLKNYEISILSVHKKRSAYKITAKEGIFCLKRMKHGEYKVKNGFILTEELFKVGFDKIAKYILTRNKKLYVKEAGYIFYVTTWIDGIESNLNTFDEVESCVKLLADFHIYSNKINTKSLLIKDYSNRWISTYEKKLGDLKKYQYIIKNKILTSEFDRLYQQEILDQYNYGKFALDLIRSCDYNKIITLEKGLCHDSFYYQNIIKKDDVYYLIDLDSIIIDIQIIDLAKLIQRLMFSHNYKWDFEKARCIIEAYSSEKKLTKLELKLILAAIAFPHRFWKLGKKRYVKTNNWSEIRFMKKIKKIYKYKKRYETFLIEFQQYINLL</sequence>
<dbReference type="STRING" id="1121298.SAMN05444401_1438"/>
<evidence type="ECO:0000313" key="2">
    <source>
        <dbReference type="Proteomes" id="UP000184080"/>
    </source>
</evidence>
<evidence type="ECO:0000313" key="1">
    <source>
        <dbReference type="EMBL" id="SHI71550.1"/>
    </source>
</evidence>
<dbReference type="Gene3D" id="3.30.200.20">
    <property type="entry name" value="Phosphorylase Kinase, domain 1"/>
    <property type="match status" value="1"/>
</dbReference>
<dbReference type="EMBL" id="FQZO01000001">
    <property type="protein sequence ID" value="SHI71550.1"/>
    <property type="molecule type" value="Genomic_DNA"/>
</dbReference>